<accession>A0A0J1GPF8</accession>
<dbReference type="OrthoDB" id="5820455at2"/>
<dbReference type="RefSeq" id="WP_047873092.1">
    <property type="nucleotide sequence ID" value="NZ_BMYC01000001.1"/>
</dbReference>
<dbReference type="PATRIC" id="fig|754436.4.peg.857"/>
<dbReference type="Proteomes" id="UP000036426">
    <property type="component" value="Unassembled WGS sequence"/>
</dbReference>
<reference evidence="1 2" key="1">
    <citation type="submission" date="2015-05" db="EMBL/GenBank/DDBJ databases">
        <title>Photobacterium galathea sp. nov.</title>
        <authorList>
            <person name="Machado H."/>
            <person name="Gram L."/>
        </authorList>
    </citation>
    <scope>NUCLEOTIDE SEQUENCE [LARGE SCALE GENOMIC DNA]</scope>
    <source>
        <strain evidence="1 2">DSM 25995</strain>
    </source>
</reference>
<dbReference type="EMBL" id="LDOV01000010">
    <property type="protein sequence ID" value="KLV01640.1"/>
    <property type="molecule type" value="Genomic_DNA"/>
</dbReference>
<organism evidence="1 2">
    <name type="scientific">Photobacterium aphoticum</name>
    <dbReference type="NCBI Taxonomy" id="754436"/>
    <lineage>
        <taxon>Bacteria</taxon>
        <taxon>Pseudomonadati</taxon>
        <taxon>Pseudomonadota</taxon>
        <taxon>Gammaproteobacteria</taxon>
        <taxon>Vibrionales</taxon>
        <taxon>Vibrionaceae</taxon>
        <taxon>Photobacterium</taxon>
    </lineage>
</organism>
<name>A0A0J1GPF8_9GAMM</name>
<keyword evidence="2" id="KW-1185">Reference proteome</keyword>
<evidence type="ECO:0000313" key="1">
    <source>
        <dbReference type="EMBL" id="KLV01640.1"/>
    </source>
</evidence>
<gene>
    <name evidence="1" type="ORF">ABT58_04030</name>
</gene>
<dbReference type="AlphaFoldDB" id="A0A0J1GPF8"/>
<protein>
    <submittedName>
        <fullName evidence="1">Uncharacterized protein</fullName>
    </submittedName>
</protein>
<proteinExistence type="predicted"/>
<evidence type="ECO:0000313" key="2">
    <source>
        <dbReference type="Proteomes" id="UP000036426"/>
    </source>
</evidence>
<sequence length="94" mass="10747">MRHITDFIEQLEHGNDSFNIWVYASKGQYSQFGKQGKKIRTPALQRALNQHLQIVVEMNNESSKDAYLLLPEVHAVVPVLFQNGQVQSLTRPAQ</sequence>
<comment type="caution">
    <text evidence="1">The sequence shown here is derived from an EMBL/GenBank/DDBJ whole genome shotgun (WGS) entry which is preliminary data.</text>
</comment>